<dbReference type="KEGG" id="vg:1442293"/>
<name>Q9PYY4_GVXN</name>
<accession>Q9PYY4</accession>
<evidence type="ECO:0000313" key="2">
    <source>
        <dbReference type="Proteomes" id="UP000202921"/>
    </source>
</evidence>
<reference evidence="1 2" key="1">
    <citation type="journal article" date="1999" name="Virology">
        <title>Sequence analysis of the Xestia c-nigrum granulovirus genome.</title>
        <authorList>
            <person name="Hayakawa T."/>
            <person name="Ko R."/>
            <person name="Okano K."/>
            <person name="Seong S.I."/>
            <person name="Goto C."/>
            <person name="Maeda S."/>
        </authorList>
    </citation>
    <scope>NUCLEOTIDE SEQUENCE [LARGE SCALE GENOMIC DNA]</scope>
</reference>
<protein>
    <submittedName>
        <fullName evidence="1">ORF59</fullName>
    </submittedName>
</protein>
<dbReference type="EMBL" id="AF162221">
    <property type="protein sequence ID" value="AAF05173.1"/>
    <property type="molecule type" value="Genomic_DNA"/>
</dbReference>
<dbReference type="RefSeq" id="NP_059207.1">
    <property type="nucleotide sequence ID" value="NC_002331.1"/>
</dbReference>
<sequence length="651" mass="77131">MDATKNLACMKQANLDNKGGTNSGFIHRVVASLLCCGKIYKTEGFEVFTWFLVFPACDCSINDMYFEGIFTDCNGFADVKYIKVSNKSLTDENAKEADPKYIDWIIVSSVSRNLKKGGLIRTTLLNEPTLVERGLIKNFNTKTMQWITNLNYNKFFDTCNSIRVRNDVIVIWQNYISQPQLAIENETPIKRRRLRQPTTPLTSYKDFQDCFKNSNYYDVNTWTRLERDLTLFDIIKGKEHEKEKVILEIERINLKSKTDLNRRSRKTFNNSKPKTYYGHKILTYLCDWQDTPDIKYMETNIYEAVASKYSKGNKEVNMWLKYNGDVEKLKTPGLRDTIRRTEFNVCYKMFCERIMRKLPMFIDKTYVYYNCKSPIEICTDNMKPHSSKYHYVCGDTGYLKKHYIVYEEPIKWPSVLLTDAIKTYAAAHDNTFPFVECYNGKKVIHVIKDLHKYSELWRFIDILNVFELNKCTKIFNPLVILNHFITEYGTIEDFHLLTSNYESRDYNRFYGKKQYQKTLLNRYYSMFNIIVDKLIFFKQESPKCANRQKQIFHSLFVDDFNKYLDNFKANHVHVCIRNDLYSYDSTIFKHKNASGELVIWPGNVDVLKSERKRYASKIANWWLEQMYNPNSNYVLKIKKHFQNLVAQRNNV</sequence>
<keyword evidence="2" id="KW-1185">Reference proteome</keyword>
<organismHost>
    <name type="scientific">Xestia</name>
    <dbReference type="NCBI Taxonomy" id="320016"/>
</organismHost>
<dbReference type="GeneID" id="1442293"/>
<gene>
    <name evidence="1" type="primary">ORF59</name>
</gene>
<proteinExistence type="predicted"/>
<evidence type="ECO:0000313" key="1">
    <source>
        <dbReference type="EMBL" id="AAF05173.1"/>
    </source>
</evidence>
<dbReference type="Proteomes" id="UP000202921">
    <property type="component" value="Segment"/>
</dbReference>
<organism evidence="1 2">
    <name type="scientific">Xestia c-nigrum granulosis virus</name>
    <name type="common">XnGV</name>
    <name type="synonym">Xestia c-nigrum granulovirus</name>
    <dbReference type="NCBI Taxonomy" id="51677"/>
    <lineage>
        <taxon>Viruses</taxon>
        <taxon>Viruses incertae sedis</taxon>
        <taxon>Naldaviricetes</taxon>
        <taxon>Lefavirales</taxon>
        <taxon>Baculoviridae</taxon>
        <taxon>Betabaculovirus</taxon>
        <taxon>Betabaculovirus xecnigri</taxon>
    </lineage>
</organism>